<keyword evidence="9" id="KW-0809">Transit peptide</keyword>
<comment type="subcellular location">
    <subcellularLocation>
        <location evidence="2">Mitochondrion</location>
    </subcellularLocation>
</comment>
<evidence type="ECO:0000256" key="7">
    <source>
        <dbReference type="ARBA" id="ARBA00022605"/>
    </source>
</evidence>
<evidence type="ECO:0000256" key="1">
    <source>
        <dbReference type="ARBA" id="ARBA00002294"/>
    </source>
</evidence>
<evidence type="ECO:0000256" key="14">
    <source>
        <dbReference type="ARBA" id="ARBA00033251"/>
    </source>
</evidence>
<dbReference type="InterPro" id="IPR001810">
    <property type="entry name" value="F-box_dom"/>
</dbReference>
<organism evidence="19 20">
    <name type="scientific">Tricholomella constricta</name>
    <dbReference type="NCBI Taxonomy" id="117010"/>
    <lineage>
        <taxon>Eukaryota</taxon>
        <taxon>Fungi</taxon>
        <taxon>Dikarya</taxon>
        <taxon>Basidiomycota</taxon>
        <taxon>Agaricomycotina</taxon>
        <taxon>Agaricomycetes</taxon>
        <taxon>Agaricomycetidae</taxon>
        <taxon>Agaricales</taxon>
        <taxon>Tricholomatineae</taxon>
        <taxon>Lyophyllaceae</taxon>
        <taxon>Tricholomella</taxon>
    </lineage>
</organism>
<dbReference type="Pfam" id="PF04768">
    <property type="entry name" value="NAT"/>
    <property type="match status" value="2"/>
</dbReference>
<dbReference type="Gene3D" id="3.40.630.30">
    <property type="match status" value="1"/>
</dbReference>
<evidence type="ECO:0000256" key="13">
    <source>
        <dbReference type="ARBA" id="ARBA00030346"/>
    </source>
</evidence>
<comment type="caution">
    <text evidence="19">The sequence shown here is derived from an EMBL/GenBank/DDBJ whole genome shotgun (WGS) entry which is preliminary data.</text>
</comment>
<evidence type="ECO:0000256" key="6">
    <source>
        <dbReference type="ARBA" id="ARBA00018802"/>
    </source>
</evidence>
<dbReference type="InterPro" id="IPR036393">
    <property type="entry name" value="AceGlu_kinase-like_sf"/>
</dbReference>
<keyword evidence="11" id="KW-0012">Acyltransferase</keyword>
<dbReference type="PROSITE" id="PS51731">
    <property type="entry name" value="GNAT_NAGS"/>
    <property type="match status" value="1"/>
</dbReference>
<name>A0A8H5HKL3_9AGAR</name>
<dbReference type="PANTHER" id="PTHR23342">
    <property type="entry name" value="N-ACETYLGLUTAMATE SYNTHASE"/>
    <property type="match status" value="1"/>
</dbReference>
<keyword evidence="7" id="KW-0028">Amino-acid biosynthesis</keyword>
<dbReference type="PANTHER" id="PTHR23342:SF4">
    <property type="entry name" value="AMINO-ACID ACETYLTRANSFERASE, MITOCHONDRIAL"/>
    <property type="match status" value="1"/>
</dbReference>
<keyword evidence="10" id="KW-0496">Mitochondrion</keyword>
<accession>A0A8H5HKL3</accession>
<dbReference type="GO" id="GO:0006526">
    <property type="term" value="P:L-arginine biosynthetic process"/>
    <property type="evidence" value="ECO:0007669"/>
    <property type="project" value="UniProtKB-UniPathway"/>
</dbReference>
<dbReference type="PROSITE" id="PS50181">
    <property type="entry name" value="FBOX"/>
    <property type="match status" value="1"/>
</dbReference>
<dbReference type="UniPathway" id="UPA00068"/>
<dbReference type="GO" id="GO:0004042">
    <property type="term" value="F:L-glutamate N-acetyltransferase activity"/>
    <property type="evidence" value="ECO:0007669"/>
    <property type="project" value="TreeGrafter"/>
</dbReference>
<evidence type="ECO:0000259" key="17">
    <source>
        <dbReference type="PROSITE" id="PS50181"/>
    </source>
</evidence>
<evidence type="ECO:0000256" key="12">
    <source>
        <dbReference type="ARBA" id="ARBA00030322"/>
    </source>
</evidence>
<comment type="pathway">
    <text evidence="3">Amino-acid biosynthesis; L-arginine biosynthesis; N(2)-acetyl-L-ornithine from L-glutamate: step 1/4.</text>
</comment>
<evidence type="ECO:0000256" key="4">
    <source>
        <dbReference type="ARBA" id="ARBA00008694"/>
    </source>
</evidence>
<dbReference type="Pfam" id="PF12937">
    <property type="entry name" value="F-box-like"/>
    <property type="match status" value="1"/>
</dbReference>
<feature type="domain" description="N-acetyltransferase" evidence="18">
    <location>
        <begin position="822"/>
        <end position="998"/>
    </location>
</feature>
<comment type="function">
    <text evidence="1">N-acetylglutamate synthase involved in arginine biosynthesis.</text>
</comment>
<dbReference type="AlphaFoldDB" id="A0A8H5HKL3"/>
<evidence type="ECO:0000313" key="20">
    <source>
        <dbReference type="Proteomes" id="UP000565441"/>
    </source>
</evidence>
<dbReference type="EMBL" id="JAACJP010000004">
    <property type="protein sequence ID" value="KAF5384977.1"/>
    <property type="molecule type" value="Genomic_DNA"/>
</dbReference>
<dbReference type="EC" id="2.3.1.1" evidence="5"/>
<dbReference type="Gene3D" id="3.40.1160.10">
    <property type="entry name" value="Acetylglutamate kinase-like"/>
    <property type="match status" value="1"/>
</dbReference>
<reference evidence="19 20" key="1">
    <citation type="journal article" date="2020" name="ISME J.">
        <title>Uncovering the hidden diversity of litter-decomposition mechanisms in mushroom-forming fungi.</title>
        <authorList>
            <person name="Floudas D."/>
            <person name="Bentzer J."/>
            <person name="Ahren D."/>
            <person name="Johansson T."/>
            <person name="Persson P."/>
            <person name="Tunlid A."/>
        </authorList>
    </citation>
    <scope>NUCLEOTIDE SEQUENCE [LARGE SCALE GENOMIC DNA]</scope>
    <source>
        <strain evidence="19 20">CBS 661.87</strain>
    </source>
</reference>
<dbReference type="InterPro" id="IPR036047">
    <property type="entry name" value="F-box-like_dom_sf"/>
</dbReference>
<evidence type="ECO:0000259" key="18">
    <source>
        <dbReference type="PROSITE" id="PS51731"/>
    </source>
</evidence>
<evidence type="ECO:0000256" key="16">
    <source>
        <dbReference type="SAM" id="MobiDB-lite"/>
    </source>
</evidence>
<evidence type="ECO:0000256" key="3">
    <source>
        <dbReference type="ARBA" id="ARBA00004925"/>
    </source>
</evidence>
<keyword evidence="8" id="KW-0808">Transferase</keyword>
<dbReference type="GO" id="GO:0006592">
    <property type="term" value="P:ornithine biosynthetic process"/>
    <property type="evidence" value="ECO:0007669"/>
    <property type="project" value="TreeGrafter"/>
</dbReference>
<feature type="region of interest" description="Disordered" evidence="16">
    <location>
        <begin position="610"/>
        <end position="631"/>
    </location>
</feature>
<evidence type="ECO:0000256" key="5">
    <source>
        <dbReference type="ARBA" id="ARBA00012697"/>
    </source>
</evidence>
<gene>
    <name evidence="19" type="ORF">D9615_001390</name>
</gene>
<proteinExistence type="inferred from homology"/>
<keyword evidence="20" id="KW-1185">Reference proteome</keyword>
<evidence type="ECO:0000256" key="8">
    <source>
        <dbReference type="ARBA" id="ARBA00022679"/>
    </source>
</evidence>
<dbReference type="FunFam" id="3.40.630.30:FF:000070">
    <property type="entry name" value="Acetylglutamate kinase"/>
    <property type="match status" value="1"/>
</dbReference>
<dbReference type="InterPro" id="IPR006855">
    <property type="entry name" value="Vertebrate-like_GNAT_dom"/>
</dbReference>
<evidence type="ECO:0000256" key="11">
    <source>
        <dbReference type="ARBA" id="ARBA00023315"/>
    </source>
</evidence>
<dbReference type="GO" id="GO:0005759">
    <property type="term" value="C:mitochondrial matrix"/>
    <property type="evidence" value="ECO:0007669"/>
    <property type="project" value="TreeGrafter"/>
</dbReference>
<comment type="similarity">
    <text evidence="4">Belongs to the acetyltransferase family.</text>
</comment>
<sequence length="1020" mass="113321">MVLDFHLDSSFSTMPPFQPLNVIPVELLVQILSSLDYLAVLRCRQVCKSFEALIGSTSSLQLIVELHAAGQDMEPNGTASSVIRLELLKQRTAAWDELKYTKDHRIPMSSGNLWELYGGVLAQSTAEKTIIFRRLPSLCRSIEEVEWTLDAFGFPVRDFGMDPSQDLLVIVEAPRWSDTDHTCRIHLRSLSTGHHHPRAQTPMIICYSQKVLDALISLTIQISGDHLGVLFNHSGGPENEVYIWDWKKGTTEANLSGDEMESFVFMSKREVIFGLLGPSENEDLAVTLLVLDFEKECNERHAITEVEHGVSFLYPSFQPHIGLVTFEIRSDPAPTLTPPSRLQLPFFTASHNRLLTASLSIIHNNRLQTVMLFSPLATFRSCLDRRITGQKTIDWSVWGPKTLLNMIPHASSPRTLVTASLRAKRTQTFKAFYATIRGLRQPSSEPDGTPISENDFFLSILRANPSLRDTRSYLASFGPQPQTSLVPVSLNVSVPSPSTAQLPQQTMPALEHPKPSPILASILNPVIRRTALVKVQGPFTDVQLESITRGLVYLEKLGLVSVIVVENDELPRGEQDERAAIIEETMRVVTSLEKHGSRARPVVGAIVRLGPKPGDDEGTLNDGIAPPESHTVSSDLIPIRSALRAGEIPVISPFALDSFCRSIRIDANDVIAGLARGMVEAAVEDQSKRGDQRDDASEDVDLTPLRLMIINREGGVPSYARSGYPHLLINLASEYSHIHQTFHQSWLHSNPTALANLSLARTCLTYMPSTSSAIMVSHRSSSSLIANLITNKPAVSSSLPHALLQGNRKLTPNTPTLLRRGLPVQVIRNASQIDRTKMNTLLEQSFNKTLDQGSFYERLEKTLDYVILAGDYAGAAIVTKEECPGLDIPISYLDKFAVLPSHQGDGTVDFLWVALHDESYGLGLPFSANPNGGKGGKGQGQDLVWRSRTDNPVNKWYFERSSGHLRMGSWVLFWCDAERRLEIEKGRRGRSGLSYIEDWEDGRLEKWADVIFKIPGSWRK</sequence>
<comment type="catalytic activity">
    <reaction evidence="15">
        <text>L-glutamate + acetyl-CoA = N-acetyl-L-glutamate + CoA + H(+)</text>
        <dbReference type="Rhea" id="RHEA:24292"/>
        <dbReference type="ChEBI" id="CHEBI:15378"/>
        <dbReference type="ChEBI" id="CHEBI:29985"/>
        <dbReference type="ChEBI" id="CHEBI:44337"/>
        <dbReference type="ChEBI" id="CHEBI:57287"/>
        <dbReference type="ChEBI" id="CHEBI:57288"/>
        <dbReference type="EC" id="2.3.1.1"/>
    </reaction>
</comment>
<dbReference type="Proteomes" id="UP000565441">
    <property type="component" value="Unassembled WGS sequence"/>
</dbReference>
<dbReference type="Gene3D" id="1.20.1280.50">
    <property type="match status" value="1"/>
</dbReference>
<dbReference type="SUPFAM" id="SSF81383">
    <property type="entry name" value="F-box domain"/>
    <property type="match status" value="1"/>
</dbReference>
<feature type="domain" description="F-box" evidence="17">
    <location>
        <begin position="17"/>
        <end position="63"/>
    </location>
</feature>
<protein>
    <recommendedName>
        <fullName evidence="6">Amino-acid acetyltransferase, mitochondrial</fullName>
        <ecNumber evidence="5">2.3.1.1</ecNumber>
    </recommendedName>
    <alternativeName>
        <fullName evidence="12">Arginine-requiring protein 2</fullName>
    </alternativeName>
    <alternativeName>
        <fullName evidence="13">Glutamate N-acetyltransferase</fullName>
    </alternativeName>
    <alternativeName>
        <fullName evidence="14">N-acetylglutamate synthase</fullName>
    </alternativeName>
</protein>
<evidence type="ECO:0000256" key="10">
    <source>
        <dbReference type="ARBA" id="ARBA00023128"/>
    </source>
</evidence>
<dbReference type="SMART" id="SM00256">
    <property type="entry name" value="FBOX"/>
    <property type="match status" value="1"/>
</dbReference>
<dbReference type="OrthoDB" id="5585968at2759"/>
<evidence type="ECO:0000256" key="15">
    <source>
        <dbReference type="ARBA" id="ARBA00048372"/>
    </source>
</evidence>
<evidence type="ECO:0000313" key="19">
    <source>
        <dbReference type="EMBL" id="KAF5384977.1"/>
    </source>
</evidence>
<evidence type="ECO:0000256" key="2">
    <source>
        <dbReference type="ARBA" id="ARBA00004173"/>
    </source>
</evidence>
<evidence type="ECO:0000256" key="9">
    <source>
        <dbReference type="ARBA" id="ARBA00022946"/>
    </source>
</evidence>